<proteinExistence type="predicted"/>
<feature type="signal peptide" evidence="1">
    <location>
        <begin position="1"/>
        <end position="28"/>
    </location>
</feature>
<dbReference type="FunFam" id="2.60.40.10:FF:000437">
    <property type="entry name" value="Beat-IIIc, isoform A"/>
    <property type="match status" value="1"/>
</dbReference>
<evidence type="ECO:0000256" key="1">
    <source>
        <dbReference type="SAM" id="SignalP"/>
    </source>
</evidence>
<evidence type="ECO:0000313" key="4">
    <source>
        <dbReference type="RefSeq" id="XP_015606048.1"/>
    </source>
</evidence>
<accession>A0AAJ7CBP0</accession>
<dbReference type="InterPro" id="IPR013783">
    <property type="entry name" value="Ig-like_fold"/>
</dbReference>
<dbReference type="GeneID" id="107272902"/>
<keyword evidence="1" id="KW-0732">Signal</keyword>
<protein>
    <submittedName>
        <fullName evidence="4">Uncharacterized protein LOC107272902 isoform X1</fullName>
    </submittedName>
</protein>
<dbReference type="RefSeq" id="XP_015606048.1">
    <property type="nucleotide sequence ID" value="XM_015750562.2"/>
</dbReference>
<gene>
    <name evidence="4" type="primary">LOC107272902</name>
</gene>
<dbReference type="KEGG" id="ccin:107272902"/>
<dbReference type="AlphaFoldDB" id="A0AAJ7CBP0"/>
<dbReference type="Proteomes" id="UP000694920">
    <property type="component" value="Unplaced"/>
</dbReference>
<organism evidence="3 4">
    <name type="scientific">Cephus cinctus</name>
    <name type="common">Wheat stem sawfly</name>
    <dbReference type="NCBI Taxonomy" id="211228"/>
    <lineage>
        <taxon>Eukaryota</taxon>
        <taxon>Metazoa</taxon>
        <taxon>Ecdysozoa</taxon>
        <taxon>Arthropoda</taxon>
        <taxon>Hexapoda</taxon>
        <taxon>Insecta</taxon>
        <taxon>Pterygota</taxon>
        <taxon>Neoptera</taxon>
        <taxon>Endopterygota</taxon>
        <taxon>Hymenoptera</taxon>
        <taxon>Cephoidea</taxon>
        <taxon>Cephidae</taxon>
        <taxon>Cephus</taxon>
    </lineage>
</organism>
<dbReference type="InterPro" id="IPR036179">
    <property type="entry name" value="Ig-like_dom_sf"/>
</dbReference>
<evidence type="ECO:0000259" key="2">
    <source>
        <dbReference type="PROSITE" id="PS50835"/>
    </source>
</evidence>
<dbReference type="InterPro" id="IPR003599">
    <property type="entry name" value="Ig_sub"/>
</dbReference>
<dbReference type="PANTHER" id="PTHR21261:SF15">
    <property type="entry name" value="BEATEN PATH IIIA, ISOFORM D-RELATED"/>
    <property type="match status" value="1"/>
</dbReference>
<reference evidence="4" key="1">
    <citation type="submission" date="2025-08" db="UniProtKB">
        <authorList>
            <consortium name="RefSeq"/>
        </authorList>
    </citation>
    <scope>IDENTIFICATION</scope>
</reference>
<feature type="domain" description="Ig-like" evidence="2">
    <location>
        <begin position="12"/>
        <end position="132"/>
    </location>
</feature>
<dbReference type="Gene3D" id="2.60.40.10">
    <property type="entry name" value="Immunoglobulins"/>
    <property type="match status" value="2"/>
</dbReference>
<dbReference type="SUPFAM" id="SSF48726">
    <property type="entry name" value="Immunoglobulin"/>
    <property type="match status" value="1"/>
</dbReference>
<sequence length="285" mass="31667">MKSTARFRNVRPFSLSLLVFATITGVRGLGNVSIKVPLAVANGSTVNMLCSFNLESDTLYTVKWYKGLQEFFRYVPKEMPHITVFGPLASKVDITHSNQHNLILKDVQHDLAGRYRCEVSADAPSFHTELLSSYMHVVTLPQGNPSIHVEKLRYAVGDTVRGNCTVPPGNPTSNVTWTVNEHRVNSSFLSNISANTGENLQITIAGLDFEIIPDSFSNGRLHITCRANLFHLYQAEADIILEEERPRLASVLGTRESSYIGTAAKRSEDWIYMGVVVNLILCGLR</sequence>
<evidence type="ECO:0000313" key="3">
    <source>
        <dbReference type="Proteomes" id="UP000694920"/>
    </source>
</evidence>
<feature type="chain" id="PRO_5042572462" evidence="1">
    <location>
        <begin position="29"/>
        <end position="285"/>
    </location>
</feature>
<dbReference type="PROSITE" id="PS50835">
    <property type="entry name" value="IG_LIKE"/>
    <property type="match status" value="1"/>
</dbReference>
<name>A0AAJ7CBP0_CEPCN</name>
<keyword evidence="3" id="KW-1185">Reference proteome</keyword>
<dbReference type="InterPro" id="IPR007110">
    <property type="entry name" value="Ig-like_dom"/>
</dbReference>
<dbReference type="PANTHER" id="PTHR21261">
    <property type="entry name" value="BEAT PROTEIN"/>
    <property type="match status" value="1"/>
</dbReference>
<dbReference type="SMART" id="SM00409">
    <property type="entry name" value="IG"/>
    <property type="match status" value="1"/>
</dbReference>